<reference evidence="2 3" key="1">
    <citation type="submission" date="2019-04" db="EMBL/GenBank/DDBJ databases">
        <authorList>
            <person name="Li J."/>
        </authorList>
    </citation>
    <scope>NUCLEOTIDE SEQUENCE [LARGE SCALE GENOMIC DNA]</scope>
    <source>
        <strain evidence="2 3">CCTCC AB2016182</strain>
    </source>
</reference>
<evidence type="ECO:0000256" key="1">
    <source>
        <dbReference type="SAM" id="SignalP"/>
    </source>
</evidence>
<evidence type="ECO:0000313" key="2">
    <source>
        <dbReference type="EMBL" id="TJZ84180.1"/>
    </source>
</evidence>
<dbReference type="Proteomes" id="UP000306223">
    <property type="component" value="Unassembled WGS sequence"/>
</dbReference>
<accession>A0A4U0QRI4</accession>
<keyword evidence="3" id="KW-1185">Reference proteome</keyword>
<feature type="chain" id="PRO_5020891631" description="DUF5333 domain-containing protein" evidence="1">
    <location>
        <begin position="22"/>
        <end position="134"/>
    </location>
</feature>
<protein>
    <recommendedName>
        <fullName evidence="4">DUF5333 domain-containing protein</fullName>
    </recommendedName>
</protein>
<dbReference type="InterPro" id="IPR020349">
    <property type="entry name" value="Uncharacterised_14.7kDa"/>
</dbReference>
<gene>
    <name evidence="2" type="ORF">FA740_10075</name>
</gene>
<evidence type="ECO:0000313" key="3">
    <source>
        <dbReference type="Proteomes" id="UP000306223"/>
    </source>
</evidence>
<proteinExistence type="predicted"/>
<comment type="caution">
    <text evidence="2">The sequence shown here is derived from an EMBL/GenBank/DDBJ whole genome shotgun (WGS) entry which is preliminary data.</text>
</comment>
<organism evidence="2 3">
    <name type="scientific">Paracoccus hibiscisoli</name>
    <dbReference type="NCBI Taxonomy" id="2023261"/>
    <lineage>
        <taxon>Bacteria</taxon>
        <taxon>Pseudomonadati</taxon>
        <taxon>Pseudomonadota</taxon>
        <taxon>Alphaproteobacteria</taxon>
        <taxon>Rhodobacterales</taxon>
        <taxon>Paracoccaceae</taxon>
        <taxon>Paracoccus</taxon>
    </lineage>
</organism>
<sequence>MKRPLIAAALAFATLTTPAAALEPLSQNAYVNDRLVQARVADVVRRNCPSIDARLVRAFSEARALKRHARNQGYSEAQIDAFLDSRADRQRIYAEADRYMVENGVVNGQPETFCRLGRDEIARQTVAGSLLSAR</sequence>
<dbReference type="Pfam" id="PF17267">
    <property type="entry name" value="DUF5333"/>
    <property type="match status" value="1"/>
</dbReference>
<name>A0A4U0QRI4_9RHOB</name>
<evidence type="ECO:0008006" key="4">
    <source>
        <dbReference type="Google" id="ProtNLM"/>
    </source>
</evidence>
<dbReference type="RefSeq" id="WP_136856650.1">
    <property type="nucleotide sequence ID" value="NZ_SUNH01000013.1"/>
</dbReference>
<dbReference type="EMBL" id="SUNH01000013">
    <property type="protein sequence ID" value="TJZ84180.1"/>
    <property type="molecule type" value="Genomic_DNA"/>
</dbReference>
<keyword evidence="1" id="KW-0732">Signal</keyword>
<feature type="signal peptide" evidence="1">
    <location>
        <begin position="1"/>
        <end position="21"/>
    </location>
</feature>
<dbReference type="OrthoDB" id="7658992at2"/>
<dbReference type="AlphaFoldDB" id="A0A4U0QRI4"/>